<keyword evidence="1" id="KW-1133">Transmembrane helix</keyword>
<dbReference type="EMBL" id="BSDY01000006">
    <property type="protein sequence ID" value="GLI56141.1"/>
    <property type="molecule type" value="Genomic_DNA"/>
</dbReference>
<dbReference type="RefSeq" id="WP_281835071.1">
    <property type="nucleotide sequence ID" value="NZ_BSDY01000006.1"/>
</dbReference>
<organism evidence="2 3">
    <name type="scientific">Propionigenium maris DSM 9537</name>
    <dbReference type="NCBI Taxonomy" id="1123000"/>
    <lineage>
        <taxon>Bacteria</taxon>
        <taxon>Fusobacteriati</taxon>
        <taxon>Fusobacteriota</taxon>
        <taxon>Fusobacteriia</taxon>
        <taxon>Fusobacteriales</taxon>
        <taxon>Fusobacteriaceae</taxon>
        <taxon>Propionigenium</taxon>
    </lineage>
</organism>
<keyword evidence="1" id="KW-0472">Membrane</keyword>
<name>A0A9W6GLR4_9FUSO</name>
<proteinExistence type="predicted"/>
<feature type="transmembrane region" description="Helical" evidence="1">
    <location>
        <begin position="28"/>
        <end position="45"/>
    </location>
</feature>
<evidence type="ECO:0000313" key="3">
    <source>
        <dbReference type="Proteomes" id="UP001144471"/>
    </source>
</evidence>
<dbReference type="AlphaFoldDB" id="A0A9W6GLR4"/>
<dbReference type="Proteomes" id="UP001144471">
    <property type="component" value="Unassembled WGS sequence"/>
</dbReference>
<gene>
    <name evidence="2" type="ORF">PM10SUCC1_16550</name>
</gene>
<evidence type="ECO:0000313" key="2">
    <source>
        <dbReference type="EMBL" id="GLI56141.1"/>
    </source>
</evidence>
<sequence length="46" mass="5424">MGGSGHHEREYEKTYRELARKRRKIEKYVGRILMALLVIAILFSGF</sequence>
<keyword evidence="1" id="KW-0812">Transmembrane</keyword>
<keyword evidence="3" id="KW-1185">Reference proteome</keyword>
<reference evidence="2" key="1">
    <citation type="submission" date="2022-12" db="EMBL/GenBank/DDBJ databases">
        <title>Reference genome sequencing for broad-spectrum identification of bacterial and archaeal isolates by mass spectrometry.</title>
        <authorList>
            <person name="Sekiguchi Y."/>
            <person name="Tourlousse D.M."/>
        </authorList>
    </citation>
    <scope>NUCLEOTIDE SEQUENCE</scope>
    <source>
        <strain evidence="2">10succ1</strain>
    </source>
</reference>
<protein>
    <submittedName>
        <fullName evidence="2">Uncharacterized protein</fullName>
    </submittedName>
</protein>
<comment type="caution">
    <text evidence="2">The sequence shown here is derived from an EMBL/GenBank/DDBJ whole genome shotgun (WGS) entry which is preliminary data.</text>
</comment>
<evidence type="ECO:0000256" key="1">
    <source>
        <dbReference type="SAM" id="Phobius"/>
    </source>
</evidence>
<accession>A0A9W6GLR4</accession>